<evidence type="ECO:0000256" key="2">
    <source>
        <dbReference type="ARBA" id="ARBA00022679"/>
    </source>
</evidence>
<feature type="compositionally biased region" description="Low complexity" evidence="8">
    <location>
        <begin position="38"/>
        <end position="58"/>
    </location>
</feature>
<feature type="active site" description="Nucleophile" evidence="7">
    <location>
        <position position="818"/>
    </location>
</feature>
<dbReference type="InterPro" id="IPR005490">
    <property type="entry name" value="LD_TPept_cat_dom"/>
</dbReference>
<name>A0A0R1WBS4_9LACO</name>
<dbReference type="PANTHER" id="PTHR30582">
    <property type="entry name" value="L,D-TRANSPEPTIDASE"/>
    <property type="match status" value="1"/>
</dbReference>
<dbReference type="Proteomes" id="UP000050973">
    <property type="component" value="Unassembled WGS sequence"/>
</dbReference>
<accession>A0A0R1WBS4</accession>
<evidence type="ECO:0000256" key="8">
    <source>
        <dbReference type="SAM" id="MobiDB-lite"/>
    </source>
</evidence>
<feature type="signal peptide" evidence="9">
    <location>
        <begin position="1"/>
        <end position="35"/>
    </location>
</feature>
<dbReference type="Gene3D" id="2.40.440.10">
    <property type="entry name" value="L,D-transpeptidase catalytic domain-like"/>
    <property type="match status" value="1"/>
</dbReference>
<organism evidence="11 12">
    <name type="scientific">Limosilactobacillus oris DSM 4864</name>
    <dbReference type="NCBI Taxonomy" id="1423779"/>
    <lineage>
        <taxon>Bacteria</taxon>
        <taxon>Bacillati</taxon>
        <taxon>Bacillota</taxon>
        <taxon>Bacilli</taxon>
        <taxon>Lactobacillales</taxon>
        <taxon>Lactobacillaceae</taxon>
        <taxon>Limosilactobacillus</taxon>
    </lineage>
</organism>
<feature type="chain" id="PRO_5006412608" evidence="9">
    <location>
        <begin position="36"/>
        <end position="843"/>
    </location>
</feature>
<dbReference type="InterPro" id="IPR022263">
    <property type="entry name" value="KxYKxGKxW"/>
</dbReference>
<keyword evidence="3 9" id="KW-0732">Signal</keyword>
<evidence type="ECO:0000256" key="7">
    <source>
        <dbReference type="PROSITE-ProRule" id="PRU01373"/>
    </source>
</evidence>
<evidence type="ECO:0000256" key="5">
    <source>
        <dbReference type="ARBA" id="ARBA00022984"/>
    </source>
</evidence>
<dbReference type="GO" id="GO:0005576">
    <property type="term" value="C:extracellular region"/>
    <property type="evidence" value="ECO:0007669"/>
    <property type="project" value="TreeGrafter"/>
</dbReference>
<evidence type="ECO:0000256" key="4">
    <source>
        <dbReference type="ARBA" id="ARBA00022960"/>
    </source>
</evidence>
<dbReference type="Pfam" id="PF19258">
    <property type="entry name" value="KxYKxGKxW_sig"/>
    <property type="match status" value="1"/>
</dbReference>
<dbReference type="SUPFAM" id="SSF141523">
    <property type="entry name" value="L,D-transpeptidase catalytic domain-like"/>
    <property type="match status" value="1"/>
</dbReference>
<dbReference type="CDD" id="cd16913">
    <property type="entry name" value="YkuD_like"/>
    <property type="match status" value="1"/>
</dbReference>
<dbReference type="RefSeq" id="WP_056984508.1">
    <property type="nucleotide sequence ID" value="NZ_AZGE01000013.1"/>
</dbReference>
<keyword evidence="6 7" id="KW-0961">Cell wall biogenesis/degradation</keyword>
<keyword evidence="4 7" id="KW-0133">Cell shape</keyword>
<dbReference type="GO" id="GO:0008360">
    <property type="term" value="P:regulation of cell shape"/>
    <property type="evidence" value="ECO:0007669"/>
    <property type="project" value="UniProtKB-UniRule"/>
</dbReference>
<dbReference type="AlphaFoldDB" id="A0A0R1WBS4"/>
<feature type="active site" description="Proton donor/acceptor" evidence="7">
    <location>
        <position position="791"/>
    </location>
</feature>
<dbReference type="NCBIfam" id="TIGR03715">
    <property type="entry name" value="KxYKxGKxW"/>
    <property type="match status" value="1"/>
</dbReference>
<dbReference type="GO" id="GO:0018104">
    <property type="term" value="P:peptidoglycan-protein cross-linking"/>
    <property type="evidence" value="ECO:0007669"/>
    <property type="project" value="TreeGrafter"/>
</dbReference>
<dbReference type="InterPro" id="IPR050979">
    <property type="entry name" value="LD-transpeptidase"/>
</dbReference>
<dbReference type="GO" id="GO:0071555">
    <property type="term" value="P:cell wall organization"/>
    <property type="evidence" value="ECO:0007669"/>
    <property type="project" value="UniProtKB-UniRule"/>
</dbReference>
<protein>
    <submittedName>
        <fullName evidence="11">KxYKxGKxW signal domain protein</fullName>
    </submittedName>
</protein>
<reference evidence="11 12" key="1">
    <citation type="journal article" date="2015" name="Genome Announc.">
        <title>Expanding the biotechnology potential of lactobacilli through comparative genomics of 213 strains and associated genera.</title>
        <authorList>
            <person name="Sun Z."/>
            <person name="Harris H.M."/>
            <person name="McCann A."/>
            <person name="Guo C."/>
            <person name="Argimon S."/>
            <person name="Zhang W."/>
            <person name="Yang X."/>
            <person name="Jeffery I.B."/>
            <person name="Cooney J.C."/>
            <person name="Kagawa T.F."/>
            <person name="Liu W."/>
            <person name="Song Y."/>
            <person name="Salvetti E."/>
            <person name="Wrobel A."/>
            <person name="Rasinkangas P."/>
            <person name="Parkhill J."/>
            <person name="Rea M.C."/>
            <person name="O'Sullivan O."/>
            <person name="Ritari J."/>
            <person name="Douillard F.P."/>
            <person name="Paul Ross R."/>
            <person name="Yang R."/>
            <person name="Briner A.E."/>
            <person name="Felis G.E."/>
            <person name="de Vos W.M."/>
            <person name="Barrangou R."/>
            <person name="Klaenhammer T.R."/>
            <person name="Caufield P.W."/>
            <person name="Cui Y."/>
            <person name="Zhang H."/>
            <person name="O'Toole P.W."/>
        </authorList>
    </citation>
    <scope>NUCLEOTIDE SEQUENCE [LARGE SCALE GENOMIC DNA]</scope>
    <source>
        <strain evidence="11 12">DSM 4864</strain>
    </source>
</reference>
<gene>
    <name evidence="11" type="ORF">FC49_GL000435</name>
</gene>
<dbReference type="GO" id="GO:0071972">
    <property type="term" value="F:peptidoglycan L,D-transpeptidase activity"/>
    <property type="evidence" value="ECO:0007669"/>
    <property type="project" value="TreeGrafter"/>
</dbReference>
<evidence type="ECO:0000259" key="10">
    <source>
        <dbReference type="PROSITE" id="PS52029"/>
    </source>
</evidence>
<keyword evidence="5 7" id="KW-0573">Peptidoglycan synthesis</keyword>
<dbReference type="PROSITE" id="PS52029">
    <property type="entry name" value="LD_TPASE"/>
    <property type="match status" value="1"/>
</dbReference>
<comment type="pathway">
    <text evidence="1 7">Cell wall biogenesis; peptidoglycan biosynthesis.</text>
</comment>
<evidence type="ECO:0000256" key="9">
    <source>
        <dbReference type="SAM" id="SignalP"/>
    </source>
</evidence>
<sequence>MKEHKKLYKHGKLWVTATIFAATLGIAVGTGQAQAATEPATTTPAVQQVGQTTTGSSQNGRETNQQPSATTPQQDTNRGTAVTSQATTDQTNINPNDHGNYGWLDQAKLNSDGSLNVSGWHATNESQGRQYHYIIAFDPTHNVEIARQNITDHEVSRPDIAKNYHVAGAGQSGFSAVFNFSSQLANLDRIQIISRYTDDAAGNGNSIDYWFAPIMVSRANLANLDKAIVADNQLVLSGWHATNLAADKEYHYIILLDRTTNKEVTRVKVDVPVARPDIVHAFPGIYHGNQSGFTVKLPIEKINFNHQLQVISRYSSQDDGNSDYVDYWFTPLTTGQQNNQGHLDSIDLSDGEHLTFSGWHASPLAAFETNHFGILFDLTSNAQVTSVNTEQIYRPDITRFLAGVPGAGQSGFNGQINLTGLNLQPGHRYVIVSRYSTSSEGNGGNGQYSDFWSAPFTLNQRASYIEGIKMTKEGLQVNGWMISDQSLNKSHPYLLVMNDGKEVNRVALNLTSRPDIAKIYGGVYNSANSGFSALVKLNPTQITGNMQLILRFSDDEHGNGNCDDQYSPVYLSSAGHFDAIQVSPQSIYVAGWHASNQSVNKPYQWLIFIDSQTGHELWRQQVLDANRTRGDVAKAEPAIYNSGNSGYQLGFNIPNQLNHHMVRIIHRITDDKYGNGNAVDEWSGLVSINAMRTPIDYRQPSEYFAYPNLSQLNNFWIHVRIGQNRVYLMNNNDVVYTMYCTAGYYQNGVSTTPLGTYYIQAERGNSFYNGALGEGANYWTSFLNHGEYLFHTVPTDRWGNYKPYEASQLGINQGSHGCIRLSIPDAYWIMHNVPTGTRVVIDN</sequence>
<feature type="region of interest" description="Disordered" evidence="8">
    <location>
        <begin position="38"/>
        <end position="102"/>
    </location>
</feature>
<evidence type="ECO:0000256" key="6">
    <source>
        <dbReference type="ARBA" id="ARBA00023316"/>
    </source>
</evidence>
<feature type="domain" description="L,D-TPase catalytic" evidence="10">
    <location>
        <begin position="715"/>
        <end position="842"/>
    </location>
</feature>
<evidence type="ECO:0000313" key="11">
    <source>
        <dbReference type="EMBL" id="KRM15313.1"/>
    </source>
</evidence>
<comment type="caution">
    <text evidence="11">The sequence shown here is derived from an EMBL/GenBank/DDBJ whole genome shotgun (WGS) entry which is preliminary data.</text>
</comment>
<evidence type="ECO:0000256" key="3">
    <source>
        <dbReference type="ARBA" id="ARBA00022729"/>
    </source>
</evidence>
<feature type="compositionally biased region" description="Polar residues" evidence="8">
    <location>
        <begin position="59"/>
        <end position="97"/>
    </location>
</feature>
<dbReference type="GO" id="GO:0016740">
    <property type="term" value="F:transferase activity"/>
    <property type="evidence" value="ECO:0007669"/>
    <property type="project" value="UniProtKB-KW"/>
</dbReference>
<dbReference type="Pfam" id="PF03734">
    <property type="entry name" value="YkuD"/>
    <property type="match status" value="1"/>
</dbReference>
<dbReference type="EMBL" id="AZGE01000013">
    <property type="protein sequence ID" value="KRM15313.1"/>
    <property type="molecule type" value="Genomic_DNA"/>
</dbReference>
<evidence type="ECO:0000313" key="12">
    <source>
        <dbReference type="Proteomes" id="UP000050973"/>
    </source>
</evidence>
<dbReference type="InterPro" id="IPR038063">
    <property type="entry name" value="Transpep_catalytic_dom"/>
</dbReference>
<proteinExistence type="predicted"/>
<evidence type="ECO:0000256" key="1">
    <source>
        <dbReference type="ARBA" id="ARBA00004752"/>
    </source>
</evidence>
<dbReference type="PANTHER" id="PTHR30582:SF2">
    <property type="entry name" value="L,D-TRANSPEPTIDASE YCIB-RELATED"/>
    <property type="match status" value="1"/>
</dbReference>
<dbReference type="PATRIC" id="fig|1423779.3.peg.440"/>
<keyword evidence="2" id="KW-0808">Transferase</keyword>
<dbReference type="UniPathway" id="UPA00219"/>